<evidence type="ECO:0000256" key="2">
    <source>
        <dbReference type="ARBA" id="ARBA00022723"/>
    </source>
</evidence>
<dbReference type="PROSITE" id="PS51074">
    <property type="entry name" value="DPH_MB"/>
    <property type="match status" value="1"/>
</dbReference>
<evidence type="ECO:0000259" key="6">
    <source>
        <dbReference type="PROSITE" id="PS51074"/>
    </source>
</evidence>
<dbReference type="Proteomes" id="UP001295444">
    <property type="component" value="Chromosome 12"/>
</dbReference>
<evidence type="ECO:0000256" key="1">
    <source>
        <dbReference type="ARBA" id="ARBA00006169"/>
    </source>
</evidence>
<reference evidence="7" key="1">
    <citation type="submission" date="2022-03" db="EMBL/GenBank/DDBJ databases">
        <authorList>
            <person name="Alioto T."/>
            <person name="Alioto T."/>
            <person name="Gomez Garrido J."/>
        </authorList>
    </citation>
    <scope>NUCLEOTIDE SEQUENCE</scope>
</reference>
<organism evidence="7 8">
    <name type="scientific">Pelobates cultripes</name>
    <name type="common">Western spadefoot toad</name>
    <dbReference type="NCBI Taxonomy" id="61616"/>
    <lineage>
        <taxon>Eukaryota</taxon>
        <taxon>Metazoa</taxon>
        <taxon>Chordata</taxon>
        <taxon>Craniata</taxon>
        <taxon>Vertebrata</taxon>
        <taxon>Euteleostomi</taxon>
        <taxon>Amphibia</taxon>
        <taxon>Batrachia</taxon>
        <taxon>Anura</taxon>
        <taxon>Pelobatoidea</taxon>
        <taxon>Pelobatidae</taxon>
        <taxon>Pelobates</taxon>
    </lineage>
</organism>
<dbReference type="GO" id="GO:0008198">
    <property type="term" value="F:ferrous iron binding"/>
    <property type="evidence" value="ECO:0007669"/>
    <property type="project" value="TreeGrafter"/>
</dbReference>
<dbReference type="FunFam" id="1.10.287.110:FF:000056">
    <property type="entry name" value="DnaJ (Hsp40) homolog, subfamily C, member 24"/>
    <property type="match status" value="1"/>
</dbReference>
<comment type="similarity">
    <text evidence="1">Belongs to the DPH4 family.</text>
</comment>
<feature type="domain" description="J" evidence="5">
    <location>
        <begin position="11"/>
        <end position="82"/>
    </location>
</feature>
<evidence type="ECO:0000313" key="7">
    <source>
        <dbReference type="EMBL" id="CAH2326121.1"/>
    </source>
</evidence>
<gene>
    <name evidence="7" type="ORF">PECUL_23A039767</name>
</gene>
<dbReference type="PANTHER" id="PTHR45255:SF1">
    <property type="entry name" value="DNAJ HOMOLOG SUBFAMILY C MEMBER 24"/>
    <property type="match status" value="1"/>
</dbReference>
<dbReference type="SUPFAM" id="SSF46565">
    <property type="entry name" value="Chaperone J-domain"/>
    <property type="match status" value="1"/>
</dbReference>
<dbReference type="PROSITE" id="PS50076">
    <property type="entry name" value="DNAJ_2"/>
    <property type="match status" value="1"/>
</dbReference>
<dbReference type="SUPFAM" id="SSF144217">
    <property type="entry name" value="CSL zinc finger"/>
    <property type="match status" value="1"/>
</dbReference>
<dbReference type="Gene3D" id="3.10.660.10">
    <property type="entry name" value="DPH Zinc finger"/>
    <property type="match status" value="1"/>
</dbReference>
<evidence type="ECO:0000313" key="8">
    <source>
        <dbReference type="Proteomes" id="UP001295444"/>
    </source>
</evidence>
<dbReference type="EMBL" id="OW240923">
    <property type="protein sequence ID" value="CAH2326121.1"/>
    <property type="molecule type" value="Genomic_DNA"/>
</dbReference>
<dbReference type="SMART" id="SM00271">
    <property type="entry name" value="DnaJ"/>
    <property type="match status" value="1"/>
</dbReference>
<evidence type="ECO:0000256" key="3">
    <source>
        <dbReference type="ARBA" id="ARBA00022833"/>
    </source>
</evidence>
<dbReference type="InterPro" id="IPR036869">
    <property type="entry name" value="J_dom_sf"/>
</dbReference>
<sequence length="150" mass="17296">MASKTDPLNKDWYAILGANPTDSQAELKQKYQKLALLYHPDKLGTDVTDKHVENGSQRFIEINQAWKILGNEETKKEYDLNLRECEISRSWAVDTQIHLEDMSWNEDEDLYSFPCRCGGRYVLPQNDIEQTLLVNCDSCSLIIEILLENG</sequence>
<keyword evidence="4" id="KW-0408">Iron</keyword>
<keyword evidence="2" id="KW-0479">Metal-binding</keyword>
<evidence type="ECO:0000256" key="4">
    <source>
        <dbReference type="ARBA" id="ARBA00023004"/>
    </source>
</evidence>
<keyword evidence="8" id="KW-1185">Reference proteome</keyword>
<dbReference type="Gene3D" id="1.10.287.110">
    <property type="entry name" value="DnaJ domain"/>
    <property type="match status" value="1"/>
</dbReference>
<dbReference type="AlphaFoldDB" id="A0AAD1THB2"/>
<keyword evidence="3" id="KW-0862">Zinc</keyword>
<dbReference type="Pfam" id="PF05207">
    <property type="entry name" value="Zn_ribbon_CSL"/>
    <property type="match status" value="1"/>
</dbReference>
<feature type="domain" description="DPH-type MB" evidence="6">
    <location>
        <begin position="93"/>
        <end position="148"/>
    </location>
</feature>
<accession>A0AAD1THB2</accession>
<protein>
    <recommendedName>
        <fullName evidence="9">Diphthamide biosynthesis protein 4</fullName>
    </recommendedName>
</protein>
<dbReference type="Pfam" id="PF00226">
    <property type="entry name" value="DnaJ"/>
    <property type="match status" value="1"/>
</dbReference>
<dbReference type="InterPro" id="IPR036671">
    <property type="entry name" value="DPH_MB_sf"/>
</dbReference>
<dbReference type="InterPro" id="IPR007872">
    <property type="entry name" value="DPH_MB_dom"/>
</dbReference>
<dbReference type="GO" id="GO:0001671">
    <property type="term" value="F:ATPase activator activity"/>
    <property type="evidence" value="ECO:0007669"/>
    <property type="project" value="TreeGrafter"/>
</dbReference>
<dbReference type="PANTHER" id="PTHR45255">
    <property type="entry name" value="DNAJ HOMOLOG SUBFAMILY C MEMBER 24"/>
    <property type="match status" value="1"/>
</dbReference>
<evidence type="ECO:0000259" key="5">
    <source>
        <dbReference type="PROSITE" id="PS50076"/>
    </source>
</evidence>
<name>A0AAD1THB2_PELCU</name>
<dbReference type="InterPro" id="IPR001623">
    <property type="entry name" value="DnaJ_domain"/>
</dbReference>
<dbReference type="CDD" id="cd06257">
    <property type="entry name" value="DnaJ"/>
    <property type="match status" value="1"/>
</dbReference>
<evidence type="ECO:0008006" key="9">
    <source>
        <dbReference type="Google" id="ProtNLM"/>
    </source>
</evidence>
<proteinExistence type="inferred from homology"/>
<dbReference type="PRINTS" id="PR00625">
    <property type="entry name" value="JDOMAIN"/>
</dbReference>